<keyword evidence="4" id="KW-1185">Reference proteome</keyword>
<keyword evidence="2" id="KW-1133">Transmembrane helix</keyword>
<gene>
    <name evidence="3" type="ORF">JG540_00910</name>
</gene>
<evidence type="ECO:0000313" key="4">
    <source>
        <dbReference type="Proteomes" id="UP000595895"/>
    </source>
</evidence>
<dbReference type="Proteomes" id="UP000595895">
    <property type="component" value="Chromosome"/>
</dbReference>
<feature type="compositionally biased region" description="Low complexity" evidence="1">
    <location>
        <begin position="29"/>
        <end position="59"/>
    </location>
</feature>
<protein>
    <recommendedName>
        <fullName evidence="5">DUF4282 domain-containing protein</fullName>
    </recommendedName>
</protein>
<dbReference type="RefSeq" id="WP_200276139.1">
    <property type="nucleotide sequence ID" value="NZ_CP066802.1"/>
</dbReference>
<organism evidence="3 4">
    <name type="scientific">Actinomyces weissii</name>
    <dbReference type="NCBI Taxonomy" id="675090"/>
    <lineage>
        <taxon>Bacteria</taxon>
        <taxon>Bacillati</taxon>
        <taxon>Actinomycetota</taxon>
        <taxon>Actinomycetes</taxon>
        <taxon>Actinomycetales</taxon>
        <taxon>Actinomycetaceae</taxon>
        <taxon>Actinomyces</taxon>
    </lineage>
</organism>
<keyword evidence="2" id="KW-0812">Transmembrane</keyword>
<keyword evidence="2" id="KW-0472">Membrane</keyword>
<feature type="compositionally biased region" description="Low complexity" evidence="1">
    <location>
        <begin position="8"/>
        <end position="20"/>
    </location>
</feature>
<sequence>MSNPVIPGQPYTPQGGTPAPSAGSAPVYASYQAGQAQPGAYSPAPGYPSAPSGPAAGAPMSGAPVPGAPVAMAPAGPSADSLFTNLFDTTRVFAQKYGNIVLILGAVGYLGSWFFGLITSGMLLGNDYSGNTAVVNFISQLLPGLLKACVELFILRLIIEIAANLGKDKN</sequence>
<accession>A0A7T7S2J6</accession>
<dbReference type="EMBL" id="CP066802">
    <property type="protein sequence ID" value="QQM67499.1"/>
    <property type="molecule type" value="Genomic_DNA"/>
</dbReference>
<feature type="region of interest" description="Disordered" evidence="1">
    <location>
        <begin position="1"/>
        <end position="59"/>
    </location>
</feature>
<name>A0A7T7S2J6_9ACTO</name>
<evidence type="ECO:0000256" key="2">
    <source>
        <dbReference type="SAM" id="Phobius"/>
    </source>
</evidence>
<feature type="transmembrane region" description="Helical" evidence="2">
    <location>
        <begin position="100"/>
        <end position="125"/>
    </location>
</feature>
<reference evidence="3 4" key="1">
    <citation type="submission" date="2020-12" db="EMBL/GenBank/DDBJ databases">
        <authorList>
            <person name="Zhou J."/>
        </authorList>
    </citation>
    <scope>NUCLEOTIDE SEQUENCE [LARGE SCALE GENOMIC DNA]</scope>
    <source>
        <strain evidence="3 4">CCUG 61299</strain>
    </source>
</reference>
<evidence type="ECO:0000313" key="3">
    <source>
        <dbReference type="EMBL" id="QQM67499.1"/>
    </source>
</evidence>
<dbReference type="KEGG" id="awe:JG540_00910"/>
<dbReference type="AlphaFoldDB" id="A0A7T7S2J6"/>
<evidence type="ECO:0000256" key="1">
    <source>
        <dbReference type="SAM" id="MobiDB-lite"/>
    </source>
</evidence>
<evidence type="ECO:0008006" key="5">
    <source>
        <dbReference type="Google" id="ProtNLM"/>
    </source>
</evidence>
<proteinExistence type="predicted"/>
<feature type="transmembrane region" description="Helical" evidence="2">
    <location>
        <begin position="137"/>
        <end position="159"/>
    </location>
</feature>